<gene>
    <name evidence="3" type="ORF">niasHT_027949</name>
</gene>
<accession>A0ABD2JB73</accession>
<dbReference type="Gene3D" id="1.10.340.70">
    <property type="match status" value="1"/>
</dbReference>
<protein>
    <recommendedName>
        <fullName evidence="1">RNA-directed DNA polymerase</fullName>
        <ecNumber evidence="1">2.7.7.49</ecNumber>
    </recommendedName>
</protein>
<evidence type="ECO:0000256" key="1">
    <source>
        <dbReference type="ARBA" id="ARBA00012493"/>
    </source>
</evidence>
<dbReference type="GO" id="GO:0003964">
    <property type="term" value="F:RNA-directed DNA polymerase activity"/>
    <property type="evidence" value="ECO:0007669"/>
    <property type="project" value="UniProtKB-EC"/>
</dbReference>
<dbReference type="InterPro" id="IPR041588">
    <property type="entry name" value="Integrase_H2C2"/>
</dbReference>
<sequence>MKNLAKQFVYWPKIDLDIDRWVRNCEECALAAKAPPKVPLQPWPASTQVYERLHMDFAGPCADGTSIHTTITEYFNYRLISTPHLLASFGARECTV</sequence>
<evidence type="ECO:0000313" key="3">
    <source>
        <dbReference type="EMBL" id="KAL3087868.1"/>
    </source>
</evidence>
<dbReference type="Pfam" id="PF17921">
    <property type="entry name" value="Integrase_H2C2"/>
    <property type="match status" value="1"/>
</dbReference>
<dbReference type="AlphaFoldDB" id="A0ABD2JB73"/>
<comment type="caution">
    <text evidence="3">The sequence shown here is derived from an EMBL/GenBank/DDBJ whole genome shotgun (WGS) entry which is preliminary data.</text>
</comment>
<reference evidence="3 4" key="1">
    <citation type="submission" date="2024-10" db="EMBL/GenBank/DDBJ databases">
        <authorList>
            <person name="Kim D."/>
        </authorList>
    </citation>
    <scope>NUCLEOTIDE SEQUENCE [LARGE SCALE GENOMIC DNA]</scope>
    <source>
        <strain evidence="3">BH-2024</strain>
    </source>
</reference>
<keyword evidence="4" id="KW-1185">Reference proteome</keyword>
<name>A0ABD2JB73_9BILA</name>
<dbReference type="PANTHER" id="PTHR37984:SF5">
    <property type="entry name" value="PROTEIN NYNRIN-LIKE"/>
    <property type="match status" value="1"/>
</dbReference>
<dbReference type="PANTHER" id="PTHR37984">
    <property type="entry name" value="PROTEIN CBG26694"/>
    <property type="match status" value="1"/>
</dbReference>
<dbReference type="InterPro" id="IPR050951">
    <property type="entry name" value="Retrovirus_Pol_polyprotein"/>
</dbReference>
<dbReference type="EMBL" id="JBICBT010001013">
    <property type="protein sequence ID" value="KAL3087868.1"/>
    <property type="molecule type" value="Genomic_DNA"/>
</dbReference>
<dbReference type="Proteomes" id="UP001620626">
    <property type="component" value="Unassembled WGS sequence"/>
</dbReference>
<organism evidence="3 4">
    <name type="scientific">Heterodera trifolii</name>
    <dbReference type="NCBI Taxonomy" id="157864"/>
    <lineage>
        <taxon>Eukaryota</taxon>
        <taxon>Metazoa</taxon>
        <taxon>Ecdysozoa</taxon>
        <taxon>Nematoda</taxon>
        <taxon>Chromadorea</taxon>
        <taxon>Rhabditida</taxon>
        <taxon>Tylenchina</taxon>
        <taxon>Tylenchomorpha</taxon>
        <taxon>Tylenchoidea</taxon>
        <taxon>Heteroderidae</taxon>
        <taxon>Heteroderinae</taxon>
        <taxon>Heterodera</taxon>
    </lineage>
</organism>
<feature type="domain" description="Integrase zinc-binding" evidence="2">
    <location>
        <begin position="1"/>
        <end position="31"/>
    </location>
</feature>
<evidence type="ECO:0000259" key="2">
    <source>
        <dbReference type="Pfam" id="PF17921"/>
    </source>
</evidence>
<dbReference type="EC" id="2.7.7.49" evidence="1"/>
<proteinExistence type="predicted"/>
<evidence type="ECO:0000313" key="4">
    <source>
        <dbReference type="Proteomes" id="UP001620626"/>
    </source>
</evidence>